<reference evidence="10" key="1">
    <citation type="submission" date="2021-06" db="EMBL/GenBank/DDBJ databases">
        <authorList>
            <person name="Arsene-Ploetze F."/>
        </authorList>
    </citation>
    <scope>NUCLEOTIDE SEQUENCE</scope>
    <source>
        <strain evidence="10">SBRY1</strain>
    </source>
</reference>
<feature type="region of interest" description="Disordered" evidence="7">
    <location>
        <begin position="100"/>
        <end position="128"/>
    </location>
</feature>
<dbReference type="PANTHER" id="PTHR30572:SF4">
    <property type="entry name" value="ABC TRANSPORTER PERMEASE YTRF"/>
    <property type="match status" value="1"/>
</dbReference>
<organism evidence="10 11">
    <name type="scientific">Actinacidiphila bryophytorum</name>
    <dbReference type="NCBI Taxonomy" id="1436133"/>
    <lineage>
        <taxon>Bacteria</taxon>
        <taxon>Bacillati</taxon>
        <taxon>Actinomycetota</taxon>
        <taxon>Actinomycetes</taxon>
        <taxon>Kitasatosporales</taxon>
        <taxon>Streptomycetaceae</taxon>
        <taxon>Actinacidiphila</taxon>
    </lineage>
</organism>
<dbReference type="GO" id="GO:0022857">
    <property type="term" value="F:transmembrane transporter activity"/>
    <property type="evidence" value="ECO:0007669"/>
    <property type="project" value="TreeGrafter"/>
</dbReference>
<feature type="transmembrane region" description="Helical" evidence="8">
    <location>
        <begin position="468"/>
        <end position="489"/>
    </location>
</feature>
<dbReference type="InterPro" id="IPR003838">
    <property type="entry name" value="ABC3_permease_C"/>
</dbReference>
<dbReference type="InterPro" id="IPR050250">
    <property type="entry name" value="Macrolide_Exporter_MacB"/>
</dbReference>
<comment type="similarity">
    <text evidence="6">Belongs to the ABC-4 integral membrane protein family.</text>
</comment>
<dbReference type="Pfam" id="PF02687">
    <property type="entry name" value="FtsX"/>
    <property type="match status" value="1"/>
</dbReference>
<feature type="transmembrane region" description="Helical" evidence="8">
    <location>
        <begin position="881"/>
        <end position="902"/>
    </location>
</feature>
<feature type="transmembrane region" description="Helical" evidence="8">
    <location>
        <begin position="501"/>
        <end position="523"/>
    </location>
</feature>
<comment type="subcellular location">
    <subcellularLocation>
        <location evidence="1">Cell membrane</location>
        <topology evidence="1">Multi-pass membrane protein</topology>
    </subcellularLocation>
</comment>
<feature type="transmembrane region" description="Helical" evidence="8">
    <location>
        <begin position="937"/>
        <end position="958"/>
    </location>
</feature>
<evidence type="ECO:0000256" key="6">
    <source>
        <dbReference type="ARBA" id="ARBA00038076"/>
    </source>
</evidence>
<keyword evidence="3 8" id="KW-0812">Transmembrane</keyword>
<feature type="transmembrane region" description="Helical" evidence="8">
    <location>
        <begin position="326"/>
        <end position="352"/>
    </location>
</feature>
<keyword evidence="2" id="KW-1003">Cell membrane</keyword>
<keyword evidence="5 8" id="KW-0472">Membrane</keyword>
<evidence type="ECO:0000313" key="11">
    <source>
        <dbReference type="Proteomes" id="UP001153328"/>
    </source>
</evidence>
<sequence length="971" mass="100623">MSGRAAPSVPGVGRLHAWRAAIRIARRDAVRYKGRSLLVLAMIALPIMGVTAADVTIRSSQLTTAQKATRDLGAADARLRDAGQGPQPVYQAPVDGGVVAVDDDPQGRSAGEAGVTQEDGSVVTSDGVPAPVDPLVAAPPGARVLSDTSGYAPVRTKFGLLDVEVRELKAADPLAAGITELVRGRFPTAQDEMAATTGFLKNSGLHVGSQVLVRGFDRTYTVVGAYDLPSQLDAEQLNALPGAFLAPYDATRSQVDKLMQPATPTYLVAVRGDFTWDMVKQANTRGVYVDSREVRLHLPARSDVPIYTTAFGRSSVLYDSGGKAQAIAAGVTIGGLSMLEICLLAGPAFAVGARRSRRQLGLVGANGGDRRHIRAIVLSSGLVIGAAAAMVGTLLGVVVTVLLRGTLEGYVGQRFGGLTLRPLELAGAGALAVLTGVLAAIVPAVTASRQSVLASLTGRRGMRRANRVLPIVGFYLLALGVGVVFYATMHSDTSYTAAGGAALAESGLVMMTSAIIGAFGRLGRWLPLAPRLALRDAVRNRGRTAPAVAAVLAAVAGSVAVATYSASSAQEERQAYIAQLPRGEVAVGAVGETAGDLGQVRAAVEKNYPVSGRVDVSRLYVGPDSCTRQVAEPGCGRVDLVMPQRNKCPSDSDPGVTGMTPEQREAMAYDWRCRGPASLSALPLDNGVVVGGPAVLHVLGVRDGAAEQALARGETVLFDRGYEDHGSLKLMVIADVTKEPQDGSDPTGPVKAVPVHLAAARVPYGVTAVVPQKAAASLGLRTTPLGSYYTTTQMPTGKQRQALNSDVAKIGTETTVYLERGYISDGNLILLALTLFAGVITIGAAGISTGLAQTDAEPDLRTLAAIGAAGQVRRTLSGFQCAAVAAMGVVLGSVAGVLPAVALRRADLHRRLDEYHRALRSGWGDVMVPHVPVVVPWGTLALLVVAVPLGAGLLAAAVTRSRPELGRRAEG</sequence>
<evidence type="ECO:0000256" key="1">
    <source>
        <dbReference type="ARBA" id="ARBA00004651"/>
    </source>
</evidence>
<comment type="caution">
    <text evidence="10">The sequence shown here is derived from an EMBL/GenBank/DDBJ whole genome shotgun (WGS) entry which is preliminary data.</text>
</comment>
<feature type="transmembrane region" description="Helical" evidence="8">
    <location>
        <begin position="828"/>
        <end position="852"/>
    </location>
</feature>
<evidence type="ECO:0000256" key="4">
    <source>
        <dbReference type="ARBA" id="ARBA00022989"/>
    </source>
</evidence>
<name>A0A9W4H5F0_9ACTN</name>
<dbReference type="PANTHER" id="PTHR30572">
    <property type="entry name" value="MEMBRANE COMPONENT OF TRANSPORTER-RELATED"/>
    <property type="match status" value="1"/>
</dbReference>
<gene>
    <name evidence="10" type="ORF">SBRY_50739</name>
</gene>
<keyword evidence="11" id="KW-1185">Reference proteome</keyword>
<feature type="transmembrane region" description="Helical" evidence="8">
    <location>
        <begin position="544"/>
        <end position="564"/>
    </location>
</feature>
<evidence type="ECO:0000256" key="8">
    <source>
        <dbReference type="SAM" id="Phobius"/>
    </source>
</evidence>
<dbReference type="GO" id="GO:0005886">
    <property type="term" value="C:plasma membrane"/>
    <property type="evidence" value="ECO:0007669"/>
    <property type="project" value="UniProtKB-SubCell"/>
</dbReference>
<evidence type="ECO:0000256" key="7">
    <source>
        <dbReference type="SAM" id="MobiDB-lite"/>
    </source>
</evidence>
<evidence type="ECO:0000256" key="5">
    <source>
        <dbReference type="ARBA" id="ARBA00023136"/>
    </source>
</evidence>
<protein>
    <submittedName>
        <fullName evidence="10">ABC transport system permease protein</fullName>
    </submittedName>
</protein>
<feature type="transmembrane region" description="Helical" evidence="8">
    <location>
        <begin position="423"/>
        <end position="447"/>
    </location>
</feature>
<evidence type="ECO:0000256" key="3">
    <source>
        <dbReference type="ARBA" id="ARBA00022692"/>
    </source>
</evidence>
<dbReference type="Proteomes" id="UP001153328">
    <property type="component" value="Unassembled WGS sequence"/>
</dbReference>
<evidence type="ECO:0000256" key="2">
    <source>
        <dbReference type="ARBA" id="ARBA00022475"/>
    </source>
</evidence>
<accession>A0A9W4H5F0</accession>
<feature type="transmembrane region" description="Helical" evidence="8">
    <location>
        <begin position="373"/>
        <end position="403"/>
    </location>
</feature>
<evidence type="ECO:0000259" key="9">
    <source>
        <dbReference type="Pfam" id="PF02687"/>
    </source>
</evidence>
<dbReference type="RefSeq" id="WP_307794005.1">
    <property type="nucleotide sequence ID" value="NZ_JAFFIX010000009.1"/>
</dbReference>
<feature type="transmembrane region" description="Helical" evidence="8">
    <location>
        <begin position="36"/>
        <end position="57"/>
    </location>
</feature>
<dbReference type="AlphaFoldDB" id="A0A9W4H5F0"/>
<dbReference type="EMBL" id="CAJVAX010000019">
    <property type="protein sequence ID" value="CAG7651908.1"/>
    <property type="molecule type" value="Genomic_DNA"/>
</dbReference>
<evidence type="ECO:0000313" key="10">
    <source>
        <dbReference type="EMBL" id="CAG7651908.1"/>
    </source>
</evidence>
<proteinExistence type="inferred from homology"/>
<feature type="domain" description="ABC3 transporter permease C-terminal" evidence="9">
    <location>
        <begin position="349"/>
        <end position="451"/>
    </location>
</feature>
<keyword evidence="4 8" id="KW-1133">Transmembrane helix</keyword>